<feature type="compositionally biased region" description="Polar residues" evidence="1">
    <location>
        <begin position="1"/>
        <end position="10"/>
    </location>
</feature>
<dbReference type="HOGENOM" id="CLU_016057_2_1_1"/>
<accession>A0A0C9TMB2</accession>
<gene>
    <name evidence="2" type="ORF">PAXINDRAFT_18414</name>
</gene>
<feature type="region of interest" description="Disordered" evidence="1">
    <location>
        <begin position="370"/>
        <end position="411"/>
    </location>
</feature>
<reference evidence="3" key="2">
    <citation type="submission" date="2015-01" db="EMBL/GenBank/DDBJ databases">
        <title>Evolutionary Origins and Diversification of the Mycorrhizal Mutualists.</title>
        <authorList>
            <consortium name="DOE Joint Genome Institute"/>
            <consortium name="Mycorrhizal Genomics Consortium"/>
            <person name="Kohler A."/>
            <person name="Kuo A."/>
            <person name="Nagy L.G."/>
            <person name="Floudas D."/>
            <person name="Copeland A."/>
            <person name="Barry K.W."/>
            <person name="Cichocki N."/>
            <person name="Veneault-Fourrey C."/>
            <person name="LaButti K."/>
            <person name="Lindquist E.A."/>
            <person name="Lipzen A."/>
            <person name="Lundell T."/>
            <person name="Morin E."/>
            <person name="Murat C."/>
            <person name="Riley R."/>
            <person name="Ohm R."/>
            <person name="Sun H."/>
            <person name="Tunlid A."/>
            <person name="Henrissat B."/>
            <person name="Grigoriev I.V."/>
            <person name="Hibbett D.S."/>
            <person name="Martin F."/>
        </authorList>
    </citation>
    <scope>NUCLEOTIDE SEQUENCE [LARGE SCALE GENOMIC DNA]</scope>
    <source>
        <strain evidence="3">ATCC 200175</strain>
    </source>
</reference>
<organism evidence="2 3">
    <name type="scientific">Paxillus involutus ATCC 200175</name>
    <dbReference type="NCBI Taxonomy" id="664439"/>
    <lineage>
        <taxon>Eukaryota</taxon>
        <taxon>Fungi</taxon>
        <taxon>Dikarya</taxon>
        <taxon>Basidiomycota</taxon>
        <taxon>Agaricomycotina</taxon>
        <taxon>Agaricomycetes</taxon>
        <taxon>Agaricomycetidae</taxon>
        <taxon>Boletales</taxon>
        <taxon>Paxilineae</taxon>
        <taxon>Paxillaceae</taxon>
        <taxon>Paxillus</taxon>
    </lineage>
</organism>
<dbReference type="AlphaFoldDB" id="A0A0C9TMB2"/>
<protein>
    <submittedName>
        <fullName evidence="2">Uncharacterized protein</fullName>
    </submittedName>
</protein>
<evidence type="ECO:0000313" key="2">
    <source>
        <dbReference type="EMBL" id="KIJ08451.1"/>
    </source>
</evidence>
<feature type="region of interest" description="Disordered" evidence="1">
    <location>
        <begin position="1"/>
        <end position="21"/>
    </location>
</feature>
<sequence length="718" mass="80886">MLHPASTSTAHVAEPEPSTSSLHATAVKTNAPAVAPLPSRFKIGTNHKKCKSNSMDPLTRSKVPCRSGRTRHDGKVFCHIPPRVITSPNAPSIPRPFVYENEPVQCRVDGRYGYVNIYQWPQMFCEEYPWGVAYPMKGMYWETDPLARLWWMPMYADFVPLADTTLVVGFLSQEKRNELNKVQDVVKNQYMLYKKSKVPECNPRDQGERIMLIMRNNYNHLDRFPLTWCDIITAVAEFQRSAMECFTYFDYHQMILPSVQTPAFPYPEYNPYWLGAFTCDPGVAETLFRAGVPVWLIRHEDTVTANTSLLAKVVPWEPEVVLAMFTDPVKHFARPFPVCYVGPSNYKRSLACRRFLRQGQMETWQVTPTNAAGTSTAGPLMAGPSSAGTQSAPNHQAKRKQRANQKAPYPLSSNLLTEPQLRDRWVEVDHSLLPPKQNGWAAALQKTSRDETCVTHRLPARYRYPEPTVFANMGAPASRKRYLANWLALRPTWLARITAEPTVLPTPPMWRMFLNSQPGDTTSTTRAGAKKAEARAFFADALGDVPDGASTWEGDATVGFQGTAVQIASLADPPLPLLHTLLWELAELSFRSDLLALDKALVPQLWDAPIREAQYLAVFSSEVIGGMWDTPLPQQHQGLFWGALSNPRALDFVDVFRLLLSAWPSAPRGIEEPLLVTIPQNELQKKVNMLMEFYVQTFFFSTGRLPVVPRGYPGSWVA</sequence>
<proteinExistence type="predicted"/>
<reference evidence="2 3" key="1">
    <citation type="submission" date="2014-06" db="EMBL/GenBank/DDBJ databases">
        <authorList>
            <consortium name="DOE Joint Genome Institute"/>
            <person name="Kuo A."/>
            <person name="Kohler A."/>
            <person name="Nagy L.G."/>
            <person name="Floudas D."/>
            <person name="Copeland A."/>
            <person name="Barry K.W."/>
            <person name="Cichocki N."/>
            <person name="Veneault-Fourrey C."/>
            <person name="LaButti K."/>
            <person name="Lindquist E.A."/>
            <person name="Lipzen A."/>
            <person name="Lundell T."/>
            <person name="Morin E."/>
            <person name="Murat C."/>
            <person name="Sun H."/>
            <person name="Tunlid A."/>
            <person name="Henrissat B."/>
            <person name="Grigoriev I.V."/>
            <person name="Hibbett D.S."/>
            <person name="Martin F."/>
            <person name="Nordberg H.P."/>
            <person name="Cantor M.N."/>
            <person name="Hua S.X."/>
        </authorList>
    </citation>
    <scope>NUCLEOTIDE SEQUENCE [LARGE SCALE GENOMIC DNA]</scope>
    <source>
        <strain evidence="2 3">ATCC 200175</strain>
    </source>
</reference>
<keyword evidence="3" id="KW-1185">Reference proteome</keyword>
<dbReference type="Proteomes" id="UP000053647">
    <property type="component" value="Unassembled WGS sequence"/>
</dbReference>
<dbReference type="EMBL" id="KN819618">
    <property type="protein sequence ID" value="KIJ08451.1"/>
    <property type="molecule type" value="Genomic_DNA"/>
</dbReference>
<feature type="region of interest" description="Disordered" evidence="1">
    <location>
        <begin position="46"/>
        <end position="67"/>
    </location>
</feature>
<evidence type="ECO:0000256" key="1">
    <source>
        <dbReference type="SAM" id="MobiDB-lite"/>
    </source>
</evidence>
<dbReference type="OrthoDB" id="3266753at2759"/>
<evidence type="ECO:0000313" key="3">
    <source>
        <dbReference type="Proteomes" id="UP000053647"/>
    </source>
</evidence>
<name>A0A0C9TMB2_PAXIN</name>